<comment type="caution">
    <text evidence="1">The sequence shown here is derived from an EMBL/GenBank/DDBJ whole genome shotgun (WGS) entry which is preliminary data.</text>
</comment>
<accession>A0A7W9ZD68</accession>
<dbReference type="Proteomes" id="UP000544872">
    <property type="component" value="Unassembled WGS sequence"/>
</dbReference>
<dbReference type="EMBL" id="JACIIX010000002">
    <property type="protein sequence ID" value="MBB6209332.1"/>
    <property type="molecule type" value="Genomic_DNA"/>
</dbReference>
<proteinExistence type="predicted"/>
<protein>
    <submittedName>
        <fullName evidence="1">Uncharacterized protein</fullName>
    </submittedName>
</protein>
<name>A0A7W9ZD68_NOVIT</name>
<evidence type="ECO:0000313" key="1">
    <source>
        <dbReference type="EMBL" id="MBB6209332.1"/>
    </source>
</evidence>
<dbReference type="RefSeq" id="WP_184261530.1">
    <property type="nucleotide sequence ID" value="NZ_JACIIX010000002.1"/>
</dbReference>
<organism evidence="1 2">
    <name type="scientific">Novispirillum itersonii</name>
    <name type="common">Aquaspirillum itersonii</name>
    <dbReference type="NCBI Taxonomy" id="189"/>
    <lineage>
        <taxon>Bacteria</taxon>
        <taxon>Pseudomonadati</taxon>
        <taxon>Pseudomonadota</taxon>
        <taxon>Alphaproteobacteria</taxon>
        <taxon>Rhodospirillales</taxon>
        <taxon>Novispirillaceae</taxon>
        <taxon>Novispirillum</taxon>
    </lineage>
</organism>
<sequence length="129" mass="13363">MRLLPLLPVAGAVLWMGVLAATMVQTPRVALSAAVSCRAEGADWAGRLTAQGFTVETREQAVGADCLSARVGGYQIIGPVDPAAVTRLLMRKPRGVTGLSLDGAGTVMALLGTAEPVPLQVVLDAEKKR</sequence>
<keyword evidence="2" id="KW-1185">Reference proteome</keyword>
<gene>
    <name evidence="1" type="ORF">FHS48_000734</name>
</gene>
<reference evidence="1 2" key="1">
    <citation type="submission" date="2020-08" db="EMBL/GenBank/DDBJ databases">
        <title>Genomic Encyclopedia of Type Strains, Phase IV (KMG-IV): sequencing the most valuable type-strain genomes for metagenomic binning, comparative biology and taxonomic classification.</title>
        <authorList>
            <person name="Goeker M."/>
        </authorList>
    </citation>
    <scope>NUCLEOTIDE SEQUENCE [LARGE SCALE GENOMIC DNA]</scope>
    <source>
        <strain evidence="1 2">DSM 11590</strain>
    </source>
</reference>
<evidence type="ECO:0000313" key="2">
    <source>
        <dbReference type="Proteomes" id="UP000544872"/>
    </source>
</evidence>
<dbReference type="AlphaFoldDB" id="A0A7W9ZD68"/>